<feature type="compositionally biased region" description="Low complexity" evidence="7">
    <location>
        <begin position="1017"/>
        <end position="1036"/>
    </location>
</feature>
<dbReference type="SUPFAM" id="SSF49899">
    <property type="entry name" value="Concanavalin A-like lectins/glucanases"/>
    <property type="match status" value="2"/>
</dbReference>
<evidence type="ECO:0000256" key="2">
    <source>
        <dbReference type="ARBA" id="ARBA00022525"/>
    </source>
</evidence>
<dbReference type="InterPro" id="IPR013320">
    <property type="entry name" value="ConA-like_dom_sf"/>
</dbReference>
<keyword evidence="2" id="KW-0964">Secreted</keyword>
<keyword evidence="5" id="KW-0677">Repeat</keyword>
<feature type="compositionally biased region" description="Low complexity" evidence="7">
    <location>
        <begin position="966"/>
        <end position="996"/>
    </location>
</feature>
<dbReference type="InterPro" id="IPR048287">
    <property type="entry name" value="TSPN-like_N"/>
</dbReference>
<evidence type="ECO:0000256" key="6">
    <source>
        <dbReference type="ARBA" id="ARBA00023119"/>
    </source>
</evidence>
<feature type="region of interest" description="Disordered" evidence="7">
    <location>
        <begin position="582"/>
        <end position="731"/>
    </location>
</feature>
<dbReference type="GO" id="GO:0005581">
    <property type="term" value="C:collagen trimer"/>
    <property type="evidence" value="ECO:0007669"/>
    <property type="project" value="UniProtKB-KW"/>
</dbReference>
<dbReference type="OrthoDB" id="8939548at2759"/>
<feature type="compositionally biased region" description="Low complexity" evidence="7">
    <location>
        <begin position="595"/>
        <end position="605"/>
    </location>
</feature>
<dbReference type="Gene3D" id="2.60.120.200">
    <property type="match status" value="2"/>
</dbReference>
<feature type="compositionally biased region" description="Low complexity" evidence="7">
    <location>
        <begin position="1051"/>
        <end position="1061"/>
    </location>
</feature>
<dbReference type="GeneID" id="106553503"/>
<feature type="compositionally biased region" description="Low complexity" evidence="7">
    <location>
        <begin position="882"/>
        <end position="897"/>
    </location>
</feature>
<feature type="domain" description="Fibrillar collagen NC1" evidence="8">
    <location>
        <begin position="1132"/>
        <end position="1363"/>
    </location>
</feature>
<dbReference type="GO" id="GO:0005201">
    <property type="term" value="F:extracellular matrix structural constituent"/>
    <property type="evidence" value="ECO:0007669"/>
    <property type="project" value="InterPro"/>
</dbReference>
<feature type="compositionally biased region" description="Gly residues" evidence="7">
    <location>
        <begin position="1001"/>
        <end position="1010"/>
    </location>
</feature>
<dbReference type="Pfam" id="PF01410">
    <property type="entry name" value="COLFI"/>
    <property type="match status" value="1"/>
</dbReference>
<evidence type="ECO:0000259" key="8">
    <source>
        <dbReference type="PROSITE" id="PS51461"/>
    </source>
</evidence>
<dbReference type="KEGG" id="tsr:106553503"/>
<dbReference type="SMART" id="SM00282">
    <property type="entry name" value="LamG"/>
    <property type="match status" value="2"/>
</dbReference>
<dbReference type="GO" id="GO:0031012">
    <property type="term" value="C:extracellular matrix"/>
    <property type="evidence" value="ECO:0007669"/>
    <property type="project" value="TreeGrafter"/>
</dbReference>
<evidence type="ECO:0000256" key="1">
    <source>
        <dbReference type="ARBA" id="ARBA00004498"/>
    </source>
</evidence>
<sequence>MTVCAGNHGLSSRIVRRQGLHLLLLGQETPDPLSDSVVDVLTVLQLQKEPEGVRKTPGFCLQKRLGSGPDAAFRISRRAQISAPTRQLFPGEFPEDFSVMALLKAKPGRPVFLLSVYDHHGVQQLGLELGRSLRFFYRDQNGHPAPEDYPVFRGANLTDGRWHRVAFSVKKKQVTLFLDCKKKATMPLPRGNKPLLDTKGITIFGARILDEGVFEGDIQQLRISSNPQAAHSYCPDCGGPSQKPQAQEAQQRPPRPETPPKTKPPTQAKQPQKRQLPGPSPTAPKTDAPEGKRPSGHKESRDGKPLSNGKASTAGKTPKATSPSAKAASAGKKAGGPAQAARGPRSSYQQEEAADEEEGLDYGNGDPNPGEMGPLLSAQAPYEAVVTDSVVDVLTVLQLQKEPEGVRKTPGFCLQKRLGSGPDAAFRISRRAQISAPTRQLFPGEFPEDFSVMALLKAKPGRPVFLLSVYDRHGVQQLGLELGRSLRFFYRDQNGHPAPEDYPVFRGANLTDGRWHRVAFSVKKKQVTLFLDCKKKATMPLPRGNKPLLDTKGITIFGARILDEGVFEGDIQQLRISSNPQAAHSYCPDCGGPSQKPQAQEAQQRPPRPETPPKTKPPTQAKQPQKRQLPGPSPTAPKTDAPEGKRPSGHKESRDGKPLSNGKASTAGKTPKATSPSAKAASAGKKAGGPAQAARGPRSSYQQEEAADEEEGLDYGNGDPNPGEMGPLLSAQAPYEAVDFLGFPRGLKGEKGEPAVFEPGMVVPGRPGPEGPRGASGPPGTQGMPGAPGDPGERGPPGRAGFPGSDGRPGPPGTSMMLPFRFGSPAGGQKGPVAMAQEAQAQAFLQQARLSLRGPPGPMGYTGRPGPMGEQGVSGVKGEPGDFGQQGPQGQQGLSGPPGKPGRRGREGADGARGMPGVPGLKGDRGFDGLPGLPGDKGYRGDPGAQGVSGPPGEDGERGDDGEIGPRGSPGEPGPRGLLGPKGAPGVPGPQGVRGVDGPHGPKGGLGPQGEPGPPGQQGAPGTQGLPGPQGPMGAPGEKGPQGKPGLPGMPGSDGPPRGHSGPPGPPGEQGLPGPSGKEGTKGPPGEAIQPLPIQRHKKSRRSVDGSQLVPEEVEEMAADGAAGQPASRRVEEIYGSLESLRQEIEGMRKPLGTQDSPARTCQDLRLSQPELPDGEYWIDPNQGCTRDSFKVYCNFTAGGETCVFPSWESREVAMAAWEEEMPPRWFSQFQKGHQFSYVDAEGRPLGVVQLSFLRLLSTSARQNFTYHCQHSIAWHSSGSPTLEGYQQALRFRGANDDDLSYDNSPYIKALVDGCAARKASSETLLEVNTPQVEHLPLLDVHLMDFGQAGQGFGFEVGAACFLG</sequence>
<dbReference type="FunFam" id="2.60.120.1000:FF:000002">
    <property type="entry name" value="Collagen XI alpha 1 chain"/>
    <property type="match status" value="1"/>
</dbReference>
<keyword evidence="4" id="KW-0732">Signal</keyword>
<evidence type="ECO:0000256" key="5">
    <source>
        <dbReference type="ARBA" id="ARBA00022737"/>
    </source>
</evidence>
<dbReference type="CDD" id="cd00110">
    <property type="entry name" value="LamG"/>
    <property type="match status" value="2"/>
</dbReference>
<accession>A0A6I9YV27</accession>
<dbReference type="SMART" id="SM00210">
    <property type="entry name" value="TSPN"/>
    <property type="match status" value="2"/>
</dbReference>
<dbReference type="CTD" id="1302"/>
<dbReference type="Pfam" id="PF01391">
    <property type="entry name" value="Collagen"/>
    <property type="match status" value="3"/>
</dbReference>
<dbReference type="InterPro" id="IPR000885">
    <property type="entry name" value="Fib_collagen_C"/>
</dbReference>
<keyword evidence="6 10" id="KW-0176">Collagen</keyword>
<feature type="compositionally biased region" description="Low complexity" evidence="7">
    <location>
        <begin position="317"/>
        <end position="346"/>
    </location>
</feature>
<feature type="compositionally biased region" description="Low complexity" evidence="7">
    <location>
        <begin position="670"/>
        <end position="699"/>
    </location>
</feature>
<dbReference type="InterPro" id="IPR001791">
    <property type="entry name" value="Laminin_G"/>
</dbReference>
<keyword evidence="9" id="KW-1185">Reference proteome</keyword>
<protein>
    <submittedName>
        <fullName evidence="10">Collagen alpha-2(XI) chain</fullName>
    </submittedName>
</protein>
<evidence type="ECO:0000313" key="10">
    <source>
        <dbReference type="RefSeq" id="XP_013927490.1"/>
    </source>
</evidence>
<feature type="compositionally biased region" description="Low complexity" evidence="7">
    <location>
        <begin position="242"/>
        <end position="252"/>
    </location>
</feature>
<comment type="subcellular location">
    <subcellularLocation>
        <location evidence="1">Secreted</location>
        <location evidence="1">Extracellular space</location>
        <location evidence="1">Extracellular matrix</location>
    </subcellularLocation>
</comment>
<feature type="compositionally biased region" description="Basic and acidic residues" evidence="7">
    <location>
        <begin position="640"/>
        <end position="657"/>
    </location>
</feature>
<dbReference type="GO" id="GO:0005615">
    <property type="term" value="C:extracellular space"/>
    <property type="evidence" value="ECO:0007669"/>
    <property type="project" value="TreeGrafter"/>
</dbReference>
<feature type="compositionally biased region" description="Basic and acidic residues" evidence="7">
    <location>
        <begin position="287"/>
        <end position="304"/>
    </location>
</feature>
<evidence type="ECO:0000256" key="3">
    <source>
        <dbReference type="ARBA" id="ARBA00022530"/>
    </source>
</evidence>
<feature type="compositionally biased region" description="Low complexity" evidence="7">
    <location>
        <begin position="264"/>
        <end position="275"/>
    </location>
</feature>
<dbReference type="PANTHER" id="PTHR24023">
    <property type="entry name" value="COLLAGEN ALPHA"/>
    <property type="match status" value="1"/>
</dbReference>
<feature type="region of interest" description="Disordered" evidence="7">
    <location>
        <begin position="751"/>
        <end position="834"/>
    </location>
</feature>
<evidence type="ECO:0000313" key="9">
    <source>
        <dbReference type="Proteomes" id="UP000504617"/>
    </source>
</evidence>
<feature type="compositionally biased region" description="Low complexity" evidence="7">
    <location>
        <begin position="617"/>
        <end position="628"/>
    </location>
</feature>
<gene>
    <name evidence="10" type="primary">COL11A2</name>
</gene>
<evidence type="ECO:0000256" key="4">
    <source>
        <dbReference type="ARBA" id="ARBA00022729"/>
    </source>
</evidence>
<dbReference type="InterPro" id="IPR008160">
    <property type="entry name" value="Collagen"/>
</dbReference>
<dbReference type="InterPro" id="IPR050149">
    <property type="entry name" value="Collagen_superfamily"/>
</dbReference>
<proteinExistence type="predicted"/>
<dbReference type="PROSITE" id="PS51461">
    <property type="entry name" value="NC1_FIB"/>
    <property type="match status" value="1"/>
</dbReference>
<dbReference type="Gene3D" id="2.60.120.1000">
    <property type="match status" value="1"/>
</dbReference>
<reference evidence="10" key="1">
    <citation type="submission" date="2025-08" db="UniProtKB">
        <authorList>
            <consortium name="RefSeq"/>
        </authorList>
    </citation>
    <scope>IDENTIFICATION</scope>
    <source>
        <tissue evidence="10">Skeletal muscle</tissue>
    </source>
</reference>
<dbReference type="Pfam" id="PF02210">
    <property type="entry name" value="Laminin_G_2"/>
    <property type="match status" value="2"/>
</dbReference>
<evidence type="ECO:0000256" key="7">
    <source>
        <dbReference type="SAM" id="MobiDB-lite"/>
    </source>
</evidence>
<keyword evidence="3" id="KW-0272">Extracellular matrix</keyword>
<dbReference type="PANTHER" id="PTHR24023:SF1082">
    <property type="entry name" value="COLLAGEN TRIPLE HELIX REPEAT"/>
    <property type="match status" value="1"/>
</dbReference>
<dbReference type="SMART" id="SM00038">
    <property type="entry name" value="COLFI"/>
    <property type="match status" value="1"/>
</dbReference>
<dbReference type="RefSeq" id="XP_013927490.1">
    <property type="nucleotide sequence ID" value="XM_014072015.1"/>
</dbReference>
<organism evidence="9 10">
    <name type="scientific">Thamnophis sirtalis</name>
    <dbReference type="NCBI Taxonomy" id="35019"/>
    <lineage>
        <taxon>Eukaryota</taxon>
        <taxon>Metazoa</taxon>
        <taxon>Chordata</taxon>
        <taxon>Craniata</taxon>
        <taxon>Vertebrata</taxon>
        <taxon>Euteleostomi</taxon>
        <taxon>Lepidosauria</taxon>
        <taxon>Squamata</taxon>
        <taxon>Bifurcata</taxon>
        <taxon>Unidentata</taxon>
        <taxon>Episquamata</taxon>
        <taxon>Toxicofera</taxon>
        <taxon>Serpentes</taxon>
        <taxon>Colubroidea</taxon>
        <taxon>Colubridae</taxon>
        <taxon>Natricinae</taxon>
        <taxon>Thamnophis</taxon>
    </lineage>
</organism>
<name>A0A6I9YV27_9SAUR</name>
<feature type="region of interest" description="Disordered" evidence="7">
    <location>
        <begin position="229"/>
        <end position="375"/>
    </location>
</feature>
<dbReference type="Proteomes" id="UP000504617">
    <property type="component" value="Unplaced"/>
</dbReference>
<feature type="region of interest" description="Disordered" evidence="7">
    <location>
        <begin position="851"/>
        <end position="1109"/>
    </location>
</feature>